<dbReference type="GO" id="GO:0009279">
    <property type="term" value="C:cell outer membrane"/>
    <property type="evidence" value="ECO:0007669"/>
    <property type="project" value="UniProtKB-SubCell"/>
</dbReference>
<evidence type="ECO:0000256" key="4">
    <source>
        <dbReference type="ARBA" id="ARBA00022692"/>
    </source>
</evidence>
<dbReference type="Pfam" id="PF07715">
    <property type="entry name" value="Plug"/>
    <property type="match status" value="1"/>
</dbReference>
<evidence type="ECO:0000256" key="2">
    <source>
        <dbReference type="ARBA" id="ARBA00022448"/>
    </source>
</evidence>
<dbReference type="SUPFAM" id="SSF49464">
    <property type="entry name" value="Carboxypeptidase regulatory domain-like"/>
    <property type="match status" value="1"/>
</dbReference>
<dbReference type="Gene3D" id="2.60.40.1120">
    <property type="entry name" value="Carboxypeptidase-like, regulatory domain"/>
    <property type="match status" value="1"/>
</dbReference>
<dbReference type="RefSeq" id="WP_143916577.1">
    <property type="nucleotide sequence ID" value="NZ_CANMIK010000021.1"/>
</dbReference>
<comment type="similarity">
    <text evidence="8">Belongs to the TonB-dependent receptor family.</text>
</comment>
<dbReference type="InterPro" id="IPR039426">
    <property type="entry name" value="TonB-dep_rcpt-like"/>
</dbReference>
<keyword evidence="10" id="KW-0675">Receptor</keyword>
<evidence type="ECO:0000256" key="7">
    <source>
        <dbReference type="ARBA" id="ARBA00023237"/>
    </source>
</evidence>
<dbReference type="Proteomes" id="UP000318833">
    <property type="component" value="Unassembled WGS sequence"/>
</dbReference>
<evidence type="ECO:0000313" key="10">
    <source>
        <dbReference type="EMBL" id="TSE08618.1"/>
    </source>
</evidence>
<evidence type="ECO:0000256" key="6">
    <source>
        <dbReference type="ARBA" id="ARBA00023136"/>
    </source>
</evidence>
<keyword evidence="6 8" id="KW-0472">Membrane</keyword>
<dbReference type="Gene3D" id="2.170.130.10">
    <property type="entry name" value="TonB-dependent receptor, plug domain"/>
    <property type="match status" value="1"/>
</dbReference>
<dbReference type="PANTHER" id="PTHR30069:SF29">
    <property type="entry name" value="HEMOGLOBIN AND HEMOGLOBIN-HAPTOGLOBIN-BINDING PROTEIN 1-RELATED"/>
    <property type="match status" value="1"/>
</dbReference>
<keyword evidence="5" id="KW-0732">Signal</keyword>
<dbReference type="GO" id="GO:0015344">
    <property type="term" value="F:siderophore uptake transmembrane transporter activity"/>
    <property type="evidence" value="ECO:0007669"/>
    <property type="project" value="TreeGrafter"/>
</dbReference>
<evidence type="ECO:0000256" key="8">
    <source>
        <dbReference type="PROSITE-ProRule" id="PRU01360"/>
    </source>
</evidence>
<evidence type="ECO:0000256" key="3">
    <source>
        <dbReference type="ARBA" id="ARBA00022452"/>
    </source>
</evidence>
<keyword evidence="2 8" id="KW-0813">Transport</keyword>
<reference evidence="10 11" key="1">
    <citation type="submission" date="2019-07" db="EMBL/GenBank/DDBJ databases">
        <title>The draft genome sequence of Aquimarina algiphila M91.</title>
        <authorList>
            <person name="Meng X."/>
        </authorList>
    </citation>
    <scope>NUCLEOTIDE SEQUENCE [LARGE SCALE GENOMIC DNA]</scope>
    <source>
        <strain evidence="10 11">M91</strain>
    </source>
</reference>
<dbReference type="InterPro" id="IPR036942">
    <property type="entry name" value="Beta-barrel_TonB_sf"/>
</dbReference>
<dbReference type="PANTHER" id="PTHR30069">
    <property type="entry name" value="TONB-DEPENDENT OUTER MEMBRANE RECEPTOR"/>
    <property type="match status" value="1"/>
</dbReference>
<dbReference type="Gene3D" id="2.40.170.20">
    <property type="entry name" value="TonB-dependent receptor, beta-barrel domain"/>
    <property type="match status" value="1"/>
</dbReference>
<keyword evidence="3 8" id="KW-1134">Transmembrane beta strand</keyword>
<keyword evidence="11" id="KW-1185">Reference proteome</keyword>
<dbReference type="InterPro" id="IPR008969">
    <property type="entry name" value="CarboxyPept-like_regulatory"/>
</dbReference>
<evidence type="ECO:0000259" key="9">
    <source>
        <dbReference type="Pfam" id="PF07715"/>
    </source>
</evidence>
<proteinExistence type="inferred from homology"/>
<feature type="domain" description="TonB-dependent receptor plug" evidence="9">
    <location>
        <begin position="221"/>
        <end position="302"/>
    </location>
</feature>
<keyword evidence="4 8" id="KW-0812">Transmembrane</keyword>
<dbReference type="AlphaFoldDB" id="A0A554VKP1"/>
<gene>
    <name evidence="10" type="ORF">FOF46_11735</name>
</gene>
<evidence type="ECO:0000313" key="11">
    <source>
        <dbReference type="Proteomes" id="UP000318833"/>
    </source>
</evidence>
<comment type="subcellular location">
    <subcellularLocation>
        <location evidence="1 8">Cell outer membrane</location>
        <topology evidence="1 8">Multi-pass membrane protein</topology>
    </subcellularLocation>
</comment>
<dbReference type="OrthoDB" id="9803050at2"/>
<dbReference type="InterPro" id="IPR037066">
    <property type="entry name" value="Plug_dom_sf"/>
</dbReference>
<evidence type="ECO:0000256" key="5">
    <source>
        <dbReference type="ARBA" id="ARBA00022729"/>
    </source>
</evidence>
<organism evidence="10 11">
    <name type="scientific">Aquimarina algiphila</name>
    <dbReference type="NCBI Taxonomy" id="2047982"/>
    <lineage>
        <taxon>Bacteria</taxon>
        <taxon>Pseudomonadati</taxon>
        <taxon>Bacteroidota</taxon>
        <taxon>Flavobacteriia</taxon>
        <taxon>Flavobacteriales</taxon>
        <taxon>Flavobacteriaceae</taxon>
        <taxon>Aquimarina</taxon>
    </lineage>
</organism>
<keyword evidence="7 8" id="KW-0998">Cell outer membrane</keyword>
<dbReference type="EMBL" id="VLNR01000021">
    <property type="protein sequence ID" value="TSE08618.1"/>
    <property type="molecule type" value="Genomic_DNA"/>
</dbReference>
<dbReference type="InterPro" id="IPR012910">
    <property type="entry name" value="Plug_dom"/>
</dbReference>
<protein>
    <submittedName>
        <fullName evidence="10">TonB-dependent receptor</fullName>
    </submittedName>
</protein>
<dbReference type="SUPFAM" id="SSF56935">
    <property type="entry name" value="Porins"/>
    <property type="match status" value="1"/>
</dbReference>
<comment type="caution">
    <text evidence="10">The sequence shown here is derived from an EMBL/GenBank/DDBJ whole genome shotgun (WGS) entry which is preliminary data.</text>
</comment>
<evidence type="ECO:0000256" key="1">
    <source>
        <dbReference type="ARBA" id="ARBA00004571"/>
    </source>
</evidence>
<name>A0A554VKP1_9FLAO</name>
<dbReference type="GO" id="GO:0044718">
    <property type="term" value="P:siderophore transmembrane transport"/>
    <property type="evidence" value="ECO:0007669"/>
    <property type="project" value="TreeGrafter"/>
</dbReference>
<dbReference type="PROSITE" id="PS52016">
    <property type="entry name" value="TONB_DEPENDENT_REC_3"/>
    <property type="match status" value="1"/>
</dbReference>
<accession>A0A554VKP1</accession>
<dbReference type="Gene3D" id="3.55.50.30">
    <property type="match status" value="1"/>
</dbReference>
<sequence length="851" mass="98518">MTRLLCVCFFLWYISVFSQEETKGITVENKSLLETITIIENLYNLKFSYIDNLIDNKKVSITINPEISIETLTRELQKQTQLQFTITGNNFVTISSFNQKDKLSICGYILDEENKPLKDIRIFFKSDRTNITTDQNGYFKKNEVSFNSVILISAPGFRQRVLNTKQFITGECIKIRLIHAAQEEILDEVFIQEYLAKGITQNKKIINIDLDNVEVLPGRTEPDILQSIQLTPGVNNPFETASGLFVRGSTPNQNLVLWNGIKTYHQGHLFGMLSAFNPYVAKEVNFSKSGVSAKYGDRIAGVVDIKSENEVSNRFTGGAGFNMINVDAVAHIPIIKDKVSLQLSGRRSYTDVLETFTYKQLSDRVFQNTKIAETVELNDEVNDFFYADYNANLIIKPSDDHKIEFNTIYSKNDLDFRRSDDVESFNDNLVTENEGYNFSWNQSYSKNLSQNVSGYYTKYLLNYQFITRDLGAITEIESKKNNVADFGAEFELDYKISDYQSVSGGYQFSNNTIKYAFVTATPSYELVLDQDDRFLNTHAAYAEYKLENPKNFFISTGLRFNFYAELDKTFIEPRVFLQKYITKNWEINTSAEYRSQATSQIQESVVSDLSLENQVWTLANDDQFPIVTSYQYTFGSSFRKNKWFIDIDSYYKQIEDITTLTAGFINPIDNTYHVGESRVFGIDLFLKKRFKNYKTWVSYSYINTRNTFEDINNNESFPGNWNIEHTVKWSQFYKINNFQFSLGWIWHTGKSFTNVSGVDDSGEIVILEFGEINSNTLPEYHRLDFSAIYDFKLRSHSNFKYRVGLSILNLYNRKNLLNREFRTTNSLNNQFINSDILSLGITPNISFRVFW</sequence>